<reference evidence="1" key="1">
    <citation type="submission" date="2020-05" db="EMBL/GenBank/DDBJ databases">
        <title>Large-scale comparative analyses of tick genomes elucidate their genetic diversity and vector capacities.</title>
        <authorList>
            <person name="Jia N."/>
            <person name="Wang J."/>
            <person name="Shi W."/>
            <person name="Du L."/>
            <person name="Sun Y."/>
            <person name="Zhan W."/>
            <person name="Jiang J."/>
            <person name="Wang Q."/>
            <person name="Zhang B."/>
            <person name="Ji P."/>
            <person name="Sakyi L.B."/>
            <person name="Cui X."/>
            <person name="Yuan T."/>
            <person name="Jiang B."/>
            <person name="Yang W."/>
            <person name="Lam T.T.-Y."/>
            <person name="Chang Q."/>
            <person name="Ding S."/>
            <person name="Wang X."/>
            <person name="Zhu J."/>
            <person name="Ruan X."/>
            <person name="Zhao L."/>
            <person name="Wei J."/>
            <person name="Que T."/>
            <person name="Du C."/>
            <person name="Cheng J."/>
            <person name="Dai P."/>
            <person name="Han X."/>
            <person name="Huang E."/>
            <person name="Gao Y."/>
            <person name="Liu J."/>
            <person name="Shao H."/>
            <person name="Ye R."/>
            <person name="Li L."/>
            <person name="Wei W."/>
            <person name="Wang X."/>
            <person name="Wang C."/>
            <person name="Yang T."/>
            <person name="Huo Q."/>
            <person name="Li W."/>
            <person name="Guo W."/>
            <person name="Chen H."/>
            <person name="Zhou L."/>
            <person name="Ni X."/>
            <person name="Tian J."/>
            <person name="Zhou Y."/>
            <person name="Sheng Y."/>
            <person name="Liu T."/>
            <person name="Pan Y."/>
            <person name="Xia L."/>
            <person name="Li J."/>
            <person name="Zhao F."/>
            <person name="Cao W."/>
        </authorList>
    </citation>
    <scope>NUCLEOTIDE SEQUENCE</scope>
    <source>
        <strain evidence="1">Dsil-2018</strain>
    </source>
</reference>
<accession>A0ACB8DF67</accession>
<dbReference type="Proteomes" id="UP000821865">
    <property type="component" value="Chromosome 2"/>
</dbReference>
<organism evidence="1 2">
    <name type="scientific">Dermacentor silvarum</name>
    <name type="common">Tick</name>
    <dbReference type="NCBI Taxonomy" id="543639"/>
    <lineage>
        <taxon>Eukaryota</taxon>
        <taxon>Metazoa</taxon>
        <taxon>Ecdysozoa</taxon>
        <taxon>Arthropoda</taxon>
        <taxon>Chelicerata</taxon>
        <taxon>Arachnida</taxon>
        <taxon>Acari</taxon>
        <taxon>Parasitiformes</taxon>
        <taxon>Ixodida</taxon>
        <taxon>Ixodoidea</taxon>
        <taxon>Ixodidae</taxon>
        <taxon>Rhipicephalinae</taxon>
        <taxon>Dermacentor</taxon>
    </lineage>
</organism>
<evidence type="ECO:0000313" key="2">
    <source>
        <dbReference type="Proteomes" id="UP000821865"/>
    </source>
</evidence>
<gene>
    <name evidence="1" type="ORF">HPB49_018806</name>
</gene>
<proteinExistence type="predicted"/>
<name>A0ACB8DF67_DERSI</name>
<protein>
    <submittedName>
        <fullName evidence="1">Uncharacterized protein</fullName>
    </submittedName>
</protein>
<evidence type="ECO:0000313" key="1">
    <source>
        <dbReference type="EMBL" id="KAH7966714.1"/>
    </source>
</evidence>
<comment type="caution">
    <text evidence="1">The sequence shown here is derived from an EMBL/GenBank/DDBJ whole genome shotgun (WGS) entry which is preliminary data.</text>
</comment>
<dbReference type="EMBL" id="CM023471">
    <property type="protein sequence ID" value="KAH7966714.1"/>
    <property type="molecule type" value="Genomic_DNA"/>
</dbReference>
<keyword evidence="2" id="KW-1185">Reference proteome</keyword>
<sequence>MILASAPVPDFVTFAVTNAVATATSMSLVVLYIMPYEVTTTSRRLLYYTISPALLVIWAQVVVFLADTYELSWWASKVVVAFTAYLIVATFYMVKEPPPGLWPCMQNAIEAERVVLSAARVCSSYCRRKLLQCEQELEGKDVPAVQPRSRSLLLVFPWLAMSWAYSHFSTLRGMAVRDYLPVGGYLGFGVTFTFPGKRPWRARSRRQVLHRLRGCVRRSLRHRPQRSHGAANCALCVLAPRGQRTGSRSHDTQSSPSVSGAPYSPATLVAGCTASIRERTRRWPYRC</sequence>